<sequence length="299" mass="33699">MRVLAVDEWTARADAHVARVDALLDDHPRRLPDGRDHPVWQFLFRYYSHKPARLRRWHPGFGVGLAGAPDHRDWPHYVRVDEASTGPVVTVGRDHLDARRDAVDHVTRLLAATAGRAPRWNCFGLHEWAMVYRDGDARRHEVPLRLGAAGTDRVVERQGLRCTHFDAFRFFSDDAVGRNARPLSRDTQVTSEQPGCVHAGMDLYKWATKLEALVGSDVVVDALALAFDLRELDMRASPYDLRDLGFAPVTVETPRGRAEYVAHQRRLADRAAAIRRDLLDRCRSLASATTVGEPLPTPE</sequence>
<name>A0ABT1GWW8_9NOCA</name>
<comment type="caution">
    <text evidence="1">The sequence shown here is derived from an EMBL/GenBank/DDBJ whole genome shotgun (WGS) entry which is preliminary data.</text>
</comment>
<dbReference type="Proteomes" id="UP001205740">
    <property type="component" value="Unassembled WGS sequence"/>
</dbReference>
<dbReference type="RefSeq" id="WP_253653053.1">
    <property type="nucleotide sequence ID" value="NZ_BAAAOE010000004.1"/>
</dbReference>
<dbReference type="EMBL" id="JAMTCG010000001">
    <property type="protein sequence ID" value="MCP2159486.1"/>
    <property type="molecule type" value="Genomic_DNA"/>
</dbReference>
<keyword evidence="2" id="KW-1185">Reference proteome</keyword>
<evidence type="ECO:0000313" key="1">
    <source>
        <dbReference type="EMBL" id="MCP2159486.1"/>
    </source>
</evidence>
<evidence type="ECO:0008006" key="3">
    <source>
        <dbReference type="Google" id="ProtNLM"/>
    </source>
</evidence>
<organism evidence="1 2">
    <name type="scientific">Williamsia serinedens</name>
    <dbReference type="NCBI Taxonomy" id="391736"/>
    <lineage>
        <taxon>Bacteria</taxon>
        <taxon>Bacillati</taxon>
        <taxon>Actinomycetota</taxon>
        <taxon>Actinomycetes</taxon>
        <taxon>Mycobacteriales</taxon>
        <taxon>Nocardiaceae</taxon>
        <taxon>Williamsia</taxon>
    </lineage>
</organism>
<proteinExistence type="predicted"/>
<gene>
    <name evidence="1" type="ORF">LX12_000650</name>
</gene>
<accession>A0ABT1GWW8</accession>
<protein>
    <recommendedName>
        <fullName evidence="3">3-methyladenine DNA glycosylase</fullName>
    </recommendedName>
</protein>
<reference evidence="1 2" key="1">
    <citation type="submission" date="2022-06" db="EMBL/GenBank/DDBJ databases">
        <title>Genomic Encyclopedia of Archaeal and Bacterial Type Strains, Phase II (KMG-II): from individual species to whole genera.</title>
        <authorList>
            <person name="Goeker M."/>
        </authorList>
    </citation>
    <scope>NUCLEOTIDE SEQUENCE [LARGE SCALE GENOMIC DNA]</scope>
    <source>
        <strain evidence="1 2">DSM 45037</strain>
    </source>
</reference>
<evidence type="ECO:0000313" key="2">
    <source>
        <dbReference type="Proteomes" id="UP001205740"/>
    </source>
</evidence>